<sequence length="439" mass="48959">MLKRRLPRCLAWFIRAPEGSCGSSSRGRCSLSTAALKETSLALSSSSVALTVSERAAISLLTASIFSSIILLFCFSSSLSAAILASSSSSRNWLEGGSDREDRLLQSGHSLITFPVHQLCRQSLQKLWLQDRTTGSLKTPWQTEQQKSSSNLEAIYSPTHRRLWRLSCTLIVRMAPHPPPWTLRLTQNRPQNPHTGLLHPSTGQECAASKHETRSPDISDEMKRKQVVAIYTCRRRTNWWPLALFHNLVEISHYNAYQQKPYGRRLFIEEVGEMLVTPHIKERGRLPRSSAAATIVSDLQGAAAGPSLISEWKGRRQCHFCMDRIRRVCSTCCKCGNFTCKVHSLSFAAPARPELYSHNLCLGLDDLQLRSGCHLVVLSISLLMLKHSATMLCFRSQLSQRNTAQVLQQFSPTSSVLESSSALIRLEASSPDTLSADRL</sequence>
<evidence type="ECO:0000313" key="1">
    <source>
        <dbReference type="EMBL" id="KAF3855401.1"/>
    </source>
</evidence>
<evidence type="ECO:0000313" key="2">
    <source>
        <dbReference type="Proteomes" id="UP000518266"/>
    </source>
</evidence>
<dbReference type="EMBL" id="JAAKFY010000007">
    <property type="protein sequence ID" value="KAF3855401.1"/>
    <property type="molecule type" value="Genomic_DNA"/>
</dbReference>
<keyword evidence="2" id="KW-1185">Reference proteome</keyword>
<name>A0A7J5Z2R1_DISMA</name>
<accession>A0A7J5Z2R1</accession>
<organism evidence="1 2">
    <name type="scientific">Dissostichus mawsoni</name>
    <name type="common">Antarctic cod</name>
    <dbReference type="NCBI Taxonomy" id="36200"/>
    <lineage>
        <taxon>Eukaryota</taxon>
        <taxon>Metazoa</taxon>
        <taxon>Chordata</taxon>
        <taxon>Craniata</taxon>
        <taxon>Vertebrata</taxon>
        <taxon>Euteleostomi</taxon>
        <taxon>Actinopterygii</taxon>
        <taxon>Neopterygii</taxon>
        <taxon>Teleostei</taxon>
        <taxon>Neoteleostei</taxon>
        <taxon>Acanthomorphata</taxon>
        <taxon>Eupercaria</taxon>
        <taxon>Perciformes</taxon>
        <taxon>Notothenioidei</taxon>
        <taxon>Nototheniidae</taxon>
        <taxon>Dissostichus</taxon>
    </lineage>
</organism>
<comment type="caution">
    <text evidence="1">The sequence shown here is derived from an EMBL/GenBank/DDBJ whole genome shotgun (WGS) entry which is preliminary data.</text>
</comment>
<dbReference type="Proteomes" id="UP000518266">
    <property type="component" value="Unassembled WGS sequence"/>
</dbReference>
<reference evidence="1 2" key="1">
    <citation type="submission" date="2020-03" db="EMBL/GenBank/DDBJ databases">
        <title>Dissostichus mawsoni Genome sequencing and assembly.</title>
        <authorList>
            <person name="Park H."/>
        </authorList>
    </citation>
    <scope>NUCLEOTIDE SEQUENCE [LARGE SCALE GENOMIC DNA]</scope>
    <source>
        <strain evidence="1">DM0001</strain>
        <tissue evidence="1">Muscle</tissue>
    </source>
</reference>
<proteinExistence type="predicted"/>
<protein>
    <submittedName>
        <fullName evidence="1">Uncharacterized protein</fullName>
    </submittedName>
</protein>
<dbReference type="AlphaFoldDB" id="A0A7J5Z2R1"/>
<dbReference type="OrthoDB" id="10030973at2759"/>
<gene>
    <name evidence="1" type="ORF">F7725_023456</name>
</gene>